<evidence type="ECO:0000256" key="1">
    <source>
        <dbReference type="SAM" id="MobiDB-lite"/>
    </source>
</evidence>
<dbReference type="PANTHER" id="PTHR13097">
    <property type="entry name" value="TRANSCRIPTION INITIATION FACTOR IIE, ALPHA SUBUNIT"/>
    <property type="match status" value="1"/>
</dbReference>
<feature type="compositionally biased region" description="Polar residues" evidence="1">
    <location>
        <begin position="109"/>
        <end position="125"/>
    </location>
</feature>
<dbReference type="eggNOG" id="KOG2593">
    <property type="taxonomic scope" value="Eukaryota"/>
</dbReference>
<feature type="compositionally biased region" description="Acidic residues" evidence="1">
    <location>
        <begin position="167"/>
        <end position="180"/>
    </location>
</feature>
<evidence type="ECO:0000313" key="3">
    <source>
        <dbReference type="Proteomes" id="UP000008311"/>
    </source>
</evidence>
<protein>
    <submittedName>
        <fullName evidence="2">Transcription initiation factor iie, alpha subunit, putative</fullName>
    </submittedName>
</protein>
<feature type="compositionally biased region" description="Basic and acidic residues" evidence="1">
    <location>
        <begin position="12"/>
        <end position="21"/>
    </location>
</feature>
<reference evidence="3" key="1">
    <citation type="journal article" date="2010" name="Nat. Biotechnol.">
        <title>Draft genome sequence of the oilseed species Ricinus communis.</title>
        <authorList>
            <person name="Chan A.P."/>
            <person name="Crabtree J."/>
            <person name="Zhao Q."/>
            <person name="Lorenzi H."/>
            <person name="Orvis J."/>
            <person name="Puiu D."/>
            <person name="Melake-Berhan A."/>
            <person name="Jones K.M."/>
            <person name="Redman J."/>
            <person name="Chen G."/>
            <person name="Cahoon E.B."/>
            <person name="Gedil M."/>
            <person name="Stanke M."/>
            <person name="Haas B.J."/>
            <person name="Wortman J.R."/>
            <person name="Fraser-Liggett C.M."/>
            <person name="Ravel J."/>
            <person name="Rabinowicz P.D."/>
        </authorList>
    </citation>
    <scope>NUCLEOTIDE SEQUENCE [LARGE SCALE GENOMIC DNA]</scope>
    <source>
        <strain evidence="3">cv. Hale</strain>
    </source>
</reference>
<dbReference type="EMBL" id="EQ974731">
    <property type="protein sequence ID" value="EEF28250.1"/>
    <property type="molecule type" value="Genomic_DNA"/>
</dbReference>
<name>B9T7B4_RICCO</name>
<dbReference type="InterPro" id="IPR039997">
    <property type="entry name" value="TFE"/>
</dbReference>
<dbReference type="AlphaFoldDB" id="B9T7B4"/>
<feature type="compositionally biased region" description="Acidic residues" evidence="1">
    <location>
        <begin position="135"/>
        <end position="145"/>
    </location>
</feature>
<feature type="compositionally biased region" description="Polar residues" evidence="1">
    <location>
        <begin position="146"/>
        <end position="156"/>
    </location>
</feature>
<dbReference type="GO" id="GO:0003743">
    <property type="term" value="F:translation initiation factor activity"/>
    <property type="evidence" value="ECO:0007669"/>
    <property type="project" value="UniProtKB-KW"/>
</dbReference>
<organism evidence="2 3">
    <name type="scientific">Ricinus communis</name>
    <name type="common">Castor bean</name>
    <dbReference type="NCBI Taxonomy" id="3988"/>
    <lineage>
        <taxon>Eukaryota</taxon>
        <taxon>Viridiplantae</taxon>
        <taxon>Streptophyta</taxon>
        <taxon>Embryophyta</taxon>
        <taxon>Tracheophyta</taxon>
        <taxon>Spermatophyta</taxon>
        <taxon>Magnoliopsida</taxon>
        <taxon>eudicotyledons</taxon>
        <taxon>Gunneridae</taxon>
        <taxon>Pentapetalae</taxon>
        <taxon>rosids</taxon>
        <taxon>fabids</taxon>
        <taxon>Malpighiales</taxon>
        <taxon>Euphorbiaceae</taxon>
        <taxon>Acalyphoideae</taxon>
        <taxon>Acalypheae</taxon>
        <taxon>Ricinus</taxon>
    </lineage>
</organism>
<evidence type="ECO:0000313" key="2">
    <source>
        <dbReference type="EMBL" id="EEF28250.1"/>
    </source>
</evidence>
<accession>B9T7B4</accession>
<proteinExistence type="predicted"/>
<dbReference type="Proteomes" id="UP000008311">
    <property type="component" value="Unassembled WGS sequence"/>
</dbReference>
<dbReference type="InParanoid" id="B9T7B4"/>
<dbReference type="STRING" id="3988.B9T7B4"/>
<sequence length="180" mass="19897">MDVEVAFSGVGGKEEDVKPETEGSGLKVLPPWMIKQGMNLTKEQRGEVVKQESKMDGSSAAPEFSDDKKAINNGDSATQYQDEYAKAYYAALFKRQQELEEAAKKQESSHTPISNGVTELSSNRQVGMKSKREEDEGEDEIEWEESTTGGNATESYKVNDLNVEAEASGDEEDDIDWEEG</sequence>
<keyword evidence="3" id="KW-1185">Reference proteome</keyword>
<gene>
    <name evidence="2" type="ORF">RCOM_0387250</name>
</gene>
<feature type="region of interest" description="Disordered" evidence="1">
    <location>
        <begin position="1"/>
        <end position="29"/>
    </location>
</feature>
<dbReference type="PANTHER" id="PTHR13097:SF7">
    <property type="entry name" value="GENERAL TRANSCRIPTION FACTOR IIE SUBUNIT 1"/>
    <property type="match status" value="1"/>
</dbReference>
<feature type="region of interest" description="Disordered" evidence="1">
    <location>
        <begin position="100"/>
        <end position="180"/>
    </location>
</feature>
<feature type="region of interest" description="Disordered" evidence="1">
    <location>
        <begin position="47"/>
        <end position="74"/>
    </location>
</feature>